<dbReference type="InterPro" id="IPR016032">
    <property type="entry name" value="Sig_transdc_resp-reg_C-effctor"/>
</dbReference>
<comment type="caution">
    <text evidence="2">The sequence shown here is derived from an EMBL/GenBank/DDBJ whole genome shotgun (WGS) entry which is preliminary data.</text>
</comment>
<evidence type="ECO:0000313" key="2">
    <source>
        <dbReference type="EMBL" id="KEF31346.1"/>
    </source>
</evidence>
<dbReference type="OrthoDB" id="9146062at2"/>
<organism evidence="2 3">
    <name type="scientific">Marinobacter nitratireducens</name>
    <dbReference type="NCBI Taxonomy" id="1137280"/>
    <lineage>
        <taxon>Bacteria</taxon>
        <taxon>Pseudomonadati</taxon>
        <taxon>Pseudomonadota</taxon>
        <taxon>Gammaproteobacteria</taxon>
        <taxon>Pseudomonadales</taxon>
        <taxon>Marinobacteraceae</taxon>
        <taxon>Marinobacter</taxon>
    </lineage>
</organism>
<dbReference type="Gene3D" id="1.10.10.10">
    <property type="entry name" value="Winged helix-like DNA-binding domain superfamily/Winged helix DNA-binding domain"/>
    <property type="match status" value="1"/>
</dbReference>
<feature type="domain" description="HTH luxR-type" evidence="1">
    <location>
        <begin position="344"/>
        <end position="401"/>
    </location>
</feature>
<dbReference type="SUPFAM" id="SSF46894">
    <property type="entry name" value="C-terminal effector domain of the bipartite response regulators"/>
    <property type="match status" value="1"/>
</dbReference>
<sequence length="406" mass="45173">MNKQSEGAPSFSRNHPFPASAGAPDVLGRDEFEGFNELVSSLYKCLKSNAGFQPFFEAFREHFRCIQGGILGLTSSPIRMTYGWTFGYPEGFEQWFLNSDLPQQDAALIRFSSLPPRQFDSLAECDPELDIRDVMTEATREWAEQAGLGDSAGMLIREEDGSRIVFLANRHLSEGPYTRSELLQMNMLAPHIENAVDLFHKLYHSKSDNESLSMALDKISKPMVVLNEMARVVQCNAAAEAILNSHPRLFVEESDQARLQSRDAGFSRKLSDAIITSIFNARDGVNDIITLFDETDDERIAICITPLSMESSDSGEANEHYGALAELISFRASVPPDIERLTKLFQCTQSEARIAGHLMQGATINDIAEAEHLSVHTVRDYVKSLLSKNGYRRQAELVGALVRALG</sequence>
<dbReference type="STRING" id="1137280.D777_01695"/>
<keyword evidence="3" id="KW-1185">Reference proteome</keyword>
<dbReference type="EMBL" id="ANIE01000005">
    <property type="protein sequence ID" value="KEF31346.1"/>
    <property type="molecule type" value="Genomic_DNA"/>
</dbReference>
<dbReference type="SMART" id="SM00421">
    <property type="entry name" value="HTH_LUXR"/>
    <property type="match status" value="1"/>
</dbReference>
<proteinExistence type="predicted"/>
<dbReference type="PATRIC" id="fig|1137280.3.peg.1510"/>
<dbReference type="RefSeq" id="WP_051669004.1">
    <property type="nucleotide sequence ID" value="NZ_ANIE01000005.1"/>
</dbReference>
<dbReference type="GO" id="GO:0003677">
    <property type="term" value="F:DNA binding"/>
    <property type="evidence" value="ECO:0007669"/>
    <property type="project" value="InterPro"/>
</dbReference>
<dbReference type="InterPro" id="IPR036388">
    <property type="entry name" value="WH-like_DNA-bd_sf"/>
</dbReference>
<gene>
    <name evidence="2" type="ORF">D777_01695</name>
</gene>
<dbReference type="AlphaFoldDB" id="A0A072N1F4"/>
<dbReference type="GO" id="GO:0006355">
    <property type="term" value="P:regulation of DNA-templated transcription"/>
    <property type="evidence" value="ECO:0007669"/>
    <property type="project" value="InterPro"/>
</dbReference>
<evidence type="ECO:0000259" key="1">
    <source>
        <dbReference type="SMART" id="SM00421"/>
    </source>
</evidence>
<protein>
    <submittedName>
        <fullName evidence="2">Transcriptional regulator, LuxR family</fullName>
    </submittedName>
</protein>
<evidence type="ECO:0000313" key="3">
    <source>
        <dbReference type="Proteomes" id="UP000035057"/>
    </source>
</evidence>
<dbReference type="Proteomes" id="UP000035057">
    <property type="component" value="Unassembled WGS sequence"/>
</dbReference>
<dbReference type="InterPro" id="IPR000792">
    <property type="entry name" value="Tscrpt_reg_LuxR_C"/>
</dbReference>
<name>A0A072N1F4_9GAMM</name>
<accession>A0A072N1F4</accession>
<reference evidence="2 3" key="1">
    <citation type="submission" date="2012-12" db="EMBL/GenBank/DDBJ databases">
        <title>Genome assembly of Marinobacter sp. AK21.</title>
        <authorList>
            <person name="Khatri I."/>
            <person name="Kumar R."/>
            <person name="Vaidya B."/>
            <person name="Subramanian S."/>
            <person name="Pinnaka A."/>
        </authorList>
    </citation>
    <scope>NUCLEOTIDE SEQUENCE [LARGE SCALE GENOMIC DNA]</scope>
    <source>
        <strain evidence="2 3">AK21</strain>
    </source>
</reference>